<evidence type="ECO:0000313" key="3">
    <source>
        <dbReference type="EMBL" id="KAF1014242.1"/>
    </source>
</evidence>
<dbReference type="Pfam" id="PF13378">
    <property type="entry name" value="MR_MLE_C"/>
    <property type="match status" value="1"/>
</dbReference>
<name>A0A7V8FF52_STEMA</name>
<sequence length="222" mass="23290">MVADARAALAQGYTALKIKVGKDLQEDIARVKAIAAAVAGRATLRLDANQGWNARQSVQALQRLEADGVPLELLEQPVKAADIDGMAYVRERIATPLMADESAFDARQALALVQQRAADILNIKLMKTGGLSEARRVADIAALHGVPCMIGCMIETSISVAAAAHLAVARADAIALVDLDGPALCTFDPVLGGTRFEGPHIRLGDGPGLSIGEVRGVQWLPA</sequence>
<gene>
    <name evidence="3" type="ORF">GAK31_03266</name>
</gene>
<dbReference type="PANTHER" id="PTHR48073:SF2">
    <property type="entry name" value="O-SUCCINYLBENZOATE SYNTHASE"/>
    <property type="match status" value="1"/>
</dbReference>
<protein>
    <submittedName>
        <fullName evidence="3">L-Ala-D/L-Glu epimerase</fullName>
    </submittedName>
</protein>
<organism evidence="3 4">
    <name type="scientific">Stenotrophomonas maltophilia</name>
    <name type="common">Pseudomonas maltophilia</name>
    <name type="synonym">Xanthomonas maltophilia</name>
    <dbReference type="NCBI Taxonomy" id="40324"/>
    <lineage>
        <taxon>Bacteria</taxon>
        <taxon>Pseudomonadati</taxon>
        <taxon>Pseudomonadota</taxon>
        <taxon>Gammaproteobacteria</taxon>
        <taxon>Lysobacterales</taxon>
        <taxon>Lysobacteraceae</taxon>
        <taxon>Stenotrophomonas</taxon>
        <taxon>Stenotrophomonas maltophilia group</taxon>
    </lineage>
</organism>
<keyword evidence="1" id="KW-0479">Metal-binding</keyword>
<accession>A0A7V8FF52</accession>
<dbReference type="InterPro" id="IPR013342">
    <property type="entry name" value="Mandelate_racemase_C"/>
</dbReference>
<evidence type="ECO:0000259" key="2">
    <source>
        <dbReference type="SMART" id="SM00922"/>
    </source>
</evidence>
<dbReference type="Proteomes" id="UP000487117">
    <property type="component" value="Unassembled WGS sequence"/>
</dbReference>
<dbReference type="SUPFAM" id="SSF51604">
    <property type="entry name" value="Enolase C-terminal domain-like"/>
    <property type="match status" value="1"/>
</dbReference>
<dbReference type="SFLD" id="SFLDG00180">
    <property type="entry name" value="muconate_cycloisomerase"/>
    <property type="match status" value="1"/>
</dbReference>
<evidence type="ECO:0000313" key="4">
    <source>
        <dbReference type="Proteomes" id="UP000487117"/>
    </source>
</evidence>
<dbReference type="PANTHER" id="PTHR48073">
    <property type="entry name" value="O-SUCCINYLBENZOATE SYNTHASE-RELATED"/>
    <property type="match status" value="1"/>
</dbReference>
<dbReference type="Gene3D" id="3.20.20.120">
    <property type="entry name" value="Enolase-like C-terminal domain"/>
    <property type="match status" value="1"/>
</dbReference>
<dbReference type="EMBL" id="WNDS01000004">
    <property type="protein sequence ID" value="KAF1014242.1"/>
    <property type="molecule type" value="Genomic_DNA"/>
</dbReference>
<feature type="domain" description="Mandelate racemase/muconate lactonizing enzyme C-terminal" evidence="2">
    <location>
        <begin position="2"/>
        <end position="96"/>
    </location>
</feature>
<dbReference type="InterPro" id="IPR029065">
    <property type="entry name" value="Enolase_C-like"/>
</dbReference>
<reference evidence="4" key="1">
    <citation type="journal article" date="2020" name="MBio">
        <title>Horizontal gene transfer to a defensive symbiont with a reduced genome amongst a multipartite beetle microbiome.</title>
        <authorList>
            <person name="Waterworth S.C."/>
            <person name="Florez L.V."/>
            <person name="Rees E.R."/>
            <person name="Hertweck C."/>
            <person name="Kaltenpoth M."/>
            <person name="Kwan J.C."/>
        </authorList>
    </citation>
    <scope>NUCLEOTIDE SEQUENCE [LARGE SCALE GENOMIC DNA]</scope>
</reference>
<comment type="caution">
    <text evidence="3">The sequence shown here is derived from an EMBL/GenBank/DDBJ whole genome shotgun (WGS) entry which is preliminary data.</text>
</comment>
<evidence type="ECO:0000256" key="1">
    <source>
        <dbReference type="ARBA" id="ARBA00022723"/>
    </source>
</evidence>
<dbReference type="SFLD" id="SFLDS00001">
    <property type="entry name" value="Enolase"/>
    <property type="match status" value="1"/>
</dbReference>
<dbReference type="SMART" id="SM00922">
    <property type="entry name" value="MR_MLE"/>
    <property type="match status" value="1"/>
</dbReference>
<dbReference type="InterPro" id="IPR036849">
    <property type="entry name" value="Enolase-like_C_sf"/>
</dbReference>
<dbReference type="GO" id="GO:0046872">
    <property type="term" value="F:metal ion binding"/>
    <property type="evidence" value="ECO:0007669"/>
    <property type="project" value="UniProtKB-KW"/>
</dbReference>
<proteinExistence type="predicted"/>
<dbReference type="AlphaFoldDB" id="A0A7V8FF52"/>